<dbReference type="OrthoDB" id="4851657at2759"/>
<dbReference type="PANTHER" id="PTHR28094">
    <property type="entry name" value="MEIOTICALLY UP-REGULATED GENE 113 PROTEIN"/>
    <property type="match status" value="1"/>
</dbReference>
<feature type="region of interest" description="Disordered" evidence="1">
    <location>
        <begin position="526"/>
        <end position="563"/>
    </location>
</feature>
<dbReference type="EMBL" id="MJBS01000054">
    <property type="protein sequence ID" value="OHE97697.1"/>
    <property type="molecule type" value="Genomic_DNA"/>
</dbReference>
<proteinExistence type="predicted"/>
<sequence>MNTDEIPPETSPVFEELAIILQGIDECPNPSDWDLRRCPALTKRKTRCKNKLNDQDAEKAQQLRHGLRLIVDRPKAEDDGELLSQLKEFLAVTHCRHHDRDALQRLESWNTTRGGAPESLSFEEPPTVSDDSYQGADTPKSTALTAAAQPVDSQTDPSTEVADVEVSMLVETVTESVSTLTVTAAGETVTAAATTEIHETTNVVVAERIEGLGVTRPPRRRVSQRDHSAVFAEISKPLRNIERNHGVVYVLAHNKLEDTFKIGFTRGTAAARLRQPNNCAGRNAHIIHETPGGPFLGAAKAERLAQVVLEFHNIGIAKCDECGGGHKEWFRSSKETVLDTVAAMENFVRLPAYEQTGGDDGEWKLSEAAGEIVSAMCHFSVKRLRSTMMTTGAVAEPTGGEDEGFDDVDVDVDIVDDDGDDEATEILTSGQDESGSRDSVVSAGPGESLGEQDKSEPAVAAKEKRRRRRIYLPWVRQGTSEELGDPGAREHSKRSNGESGRSSEKVGNVNDAFMGILLSLWPEDAKNREANGGKGSPDRKDSWLRKRTKGLGGWARQRRTSGA</sequence>
<gene>
    <name evidence="3" type="ORF">CORC01_06902</name>
</gene>
<evidence type="ECO:0000313" key="4">
    <source>
        <dbReference type="Proteomes" id="UP000176998"/>
    </source>
</evidence>
<feature type="compositionally biased region" description="Basic and acidic residues" evidence="1">
    <location>
        <begin position="487"/>
        <end position="504"/>
    </location>
</feature>
<feature type="compositionally biased region" description="Basic and acidic residues" evidence="1">
    <location>
        <begin position="526"/>
        <end position="544"/>
    </location>
</feature>
<dbReference type="RefSeq" id="XP_022474850.1">
    <property type="nucleotide sequence ID" value="XM_022618540.1"/>
</dbReference>
<comment type="caution">
    <text evidence="3">The sequence shown here is derived from an EMBL/GenBank/DDBJ whole genome shotgun (WGS) entry which is preliminary data.</text>
</comment>
<feature type="region of interest" description="Disordered" evidence="1">
    <location>
        <begin position="478"/>
        <end position="509"/>
    </location>
</feature>
<dbReference type="PANTHER" id="PTHR28094:SF1">
    <property type="entry name" value="MEIOTICALLY UP-REGULATED GENE 113 PROTEIN"/>
    <property type="match status" value="1"/>
</dbReference>
<evidence type="ECO:0000313" key="3">
    <source>
        <dbReference type="EMBL" id="OHE97697.1"/>
    </source>
</evidence>
<dbReference type="InterPro" id="IPR053006">
    <property type="entry name" value="Meiosis_regulatory"/>
</dbReference>
<dbReference type="SMART" id="SM00974">
    <property type="entry name" value="T5orf172"/>
    <property type="match status" value="1"/>
</dbReference>
<name>A0A1G4B8F3_9PEZI</name>
<protein>
    <recommendedName>
        <fullName evidence="2">Bacteriophage T5 Orf172 DNA-binding domain-containing protein</fullName>
    </recommendedName>
</protein>
<keyword evidence="4" id="KW-1185">Reference proteome</keyword>
<dbReference type="GeneID" id="34560050"/>
<dbReference type="Pfam" id="PF10544">
    <property type="entry name" value="T5orf172"/>
    <property type="match status" value="1"/>
</dbReference>
<feature type="compositionally biased region" description="Polar residues" evidence="1">
    <location>
        <begin position="426"/>
        <end position="439"/>
    </location>
</feature>
<dbReference type="AlphaFoldDB" id="A0A1G4B8F3"/>
<reference evidence="3 4" key="1">
    <citation type="submission" date="2016-09" db="EMBL/GenBank/DDBJ databases">
        <authorList>
            <person name="Capua I."/>
            <person name="De Benedictis P."/>
            <person name="Joannis T."/>
            <person name="Lombin L.H."/>
            <person name="Cattoli G."/>
        </authorList>
    </citation>
    <scope>NUCLEOTIDE SEQUENCE [LARGE SCALE GENOMIC DNA]</scope>
    <source>
        <strain evidence="3 4">IMI 309357</strain>
    </source>
</reference>
<feature type="region of interest" description="Disordered" evidence="1">
    <location>
        <begin position="108"/>
        <end position="138"/>
    </location>
</feature>
<evidence type="ECO:0000259" key="2">
    <source>
        <dbReference type="SMART" id="SM00974"/>
    </source>
</evidence>
<dbReference type="Proteomes" id="UP000176998">
    <property type="component" value="Unassembled WGS sequence"/>
</dbReference>
<feature type="domain" description="Bacteriophage T5 Orf172 DNA-binding" evidence="2">
    <location>
        <begin position="254"/>
        <end position="344"/>
    </location>
</feature>
<feature type="region of interest" description="Disordered" evidence="1">
    <location>
        <begin position="426"/>
        <end position="464"/>
    </location>
</feature>
<evidence type="ECO:0000256" key="1">
    <source>
        <dbReference type="SAM" id="MobiDB-lite"/>
    </source>
</evidence>
<organism evidence="3 4">
    <name type="scientific">Colletotrichum orchidophilum</name>
    <dbReference type="NCBI Taxonomy" id="1209926"/>
    <lineage>
        <taxon>Eukaryota</taxon>
        <taxon>Fungi</taxon>
        <taxon>Dikarya</taxon>
        <taxon>Ascomycota</taxon>
        <taxon>Pezizomycotina</taxon>
        <taxon>Sordariomycetes</taxon>
        <taxon>Hypocreomycetidae</taxon>
        <taxon>Glomerellales</taxon>
        <taxon>Glomerellaceae</taxon>
        <taxon>Colletotrichum</taxon>
    </lineage>
</organism>
<accession>A0A1G4B8F3</accession>
<dbReference type="InterPro" id="IPR018306">
    <property type="entry name" value="Phage_T5_Orf172_DNA-bd"/>
</dbReference>